<dbReference type="CDD" id="cd00488">
    <property type="entry name" value="PCD_DCoH"/>
    <property type="match status" value="1"/>
</dbReference>
<keyword evidence="5" id="KW-0456">Lyase</keyword>
<feature type="region of interest" description="Disordered" evidence="6">
    <location>
        <begin position="1"/>
        <end position="20"/>
    </location>
</feature>
<evidence type="ECO:0000256" key="5">
    <source>
        <dbReference type="ARBA" id="ARBA00023239"/>
    </source>
</evidence>
<dbReference type="InterPro" id="IPR001533">
    <property type="entry name" value="Pterin_deHydtase"/>
</dbReference>
<dbReference type="Pfam" id="PF01329">
    <property type="entry name" value="Pterin_4a"/>
    <property type="match status" value="1"/>
</dbReference>
<organism evidence="7 8">
    <name type="scientific">Gordonia caeni</name>
    <dbReference type="NCBI Taxonomy" id="1007097"/>
    <lineage>
        <taxon>Bacteria</taxon>
        <taxon>Bacillati</taxon>
        <taxon>Actinomycetota</taxon>
        <taxon>Actinomycetes</taxon>
        <taxon>Mycobacteriales</taxon>
        <taxon>Gordoniaceae</taxon>
        <taxon>Gordonia</taxon>
    </lineage>
</organism>
<dbReference type="EMBL" id="BAAAZW010000015">
    <property type="protein sequence ID" value="GAA3971158.1"/>
    <property type="molecule type" value="Genomic_DNA"/>
</dbReference>
<keyword evidence="8" id="KW-1185">Reference proteome</keyword>
<dbReference type="Proteomes" id="UP001418444">
    <property type="component" value="Unassembled WGS sequence"/>
</dbReference>
<name>A0ABP7PVJ5_9ACTN</name>
<dbReference type="RefSeq" id="WP_344786097.1">
    <property type="nucleotide sequence ID" value="NZ_BAAAZW010000015.1"/>
</dbReference>
<accession>A0ABP7PVJ5</accession>
<evidence type="ECO:0000256" key="3">
    <source>
        <dbReference type="ARBA" id="ARBA00013252"/>
    </source>
</evidence>
<dbReference type="PANTHER" id="PTHR12599:SF0">
    <property type="entry name" value="PTERIN-4-ALPHA-CARBINOLAMINE DEHYDRATASE"/>
    <property type="match status" value="1"/>
</dbReference>
<comment type="caution">
    <text evidence="7">The sequence shown here is derived from an EMBL/GenBank/DDBJ whole genome shotgun (WGS) entry which is preliminary data.</text>
</comment>
<sequence length="107" mass="11527">MTDERYQRLTAAQAAEQTPPGWRVDGDTLVATYRTGSMVRGLAFVDRIVAAAEADEHHPDIDFRYATVALTLTTHATGGLTDADVRLARAIGELADGLELTAEQPNS</sequence>
<dbReference type="InterPro" id="IPR036428">
    <property type="entry name" value="PCD_sf"/>
</dbReference>
<gene>
    <name evidence="7" type="ORF">GCM10022231_35810</name>
</gene>
<evidence type="ECO:0000313" key="8">
    <source>
        <dbReference type="Proteomes" id="UP001418444"/>
    </source>
</evidence>
<dbReference type="EC" id="4.2.1.96" evidence="3"/>
<reference evidence="8" key="1">
    <citation type="journal article" date="2019" name="Int. J. Syst. Evol. Microbiol.">
        <title>The Global Catalogue of Microorganisms (GCM) 10K type strain sequencing project: providing services to taxonomists for standard genome sequencing and annotation.</title>
        <authorList>
            <consortium name="The Broad Institute Genomics Platform"/>
            <consortium name="The Broad Institute Genome Sequencing Center for Infectious Disease"/>
            <person name="Wu L."/>
            <person name="Ma J."/>
        </authorList>
    </citation>
    <scope>NUCLEOTIDE SEQUENCE [LARGE SCALE GENOMIC DNA]</scope>
    <source>
        <strain evidence="8">JCM 16923</strain>
    </source>
</reference>
<protein>
    <recommendedName>
        <fullName evidence="4">Putative pterin-4-alpha-carbinolamine dehydratase</fullName>
        <ecNumber evidence="3">4.2.1.96</ecNumber>
    </recommendedName>
</protein>
<comment type="similarity">
    <text evidence="2">Belongs to the pterin-4-alpha-carbinolamine dehydratase family.</text>
</comment>
<evidence type="ECO:0000256" key="2">
    <source>
        <dbReference type="ARBA" id="ARBA00006472"/>
    </source>
</evidence>
<dbReference type="Gene3D" id="3.30.1360.20">
    <property type="entry name" value="Transcriptional coactivator/pterin dehydratase"/>
    <property type="match status" value="1"/>
</dbReference>
<evidence type="ECO:0000256" key="1">
    <source>
        <dbReference type="ARBA" id="ARBA00001554"/>
    </source>
</evidence>
<dbReference type="NCBIfam" id="NF002017">
    <property type="entry name" value="PRK00823.1-2"/>
    <property type="match status" value="1"/>
</dbReference>
<evidence type="ECO:0000256" key="6">
    <source>
        <dbReference type="SAM" id="MobiDB-lite"/>
    </source>
</evidence>
<proteinExistence type="inferred from homology"/>
<dbReference type="PANTHER" id="PTHR12599">
    <property type="entry name" value="PTERIN-4-ALPHA-CARBINOLAMINE DEHYDRATASE"/>
    <property type="match status" value="1"/>
</dbReference>
<evidence type="ECO:0000256" key="4">
    <source>
        <dbReference type="ARBA" id="ARBA00021735"/>
    </source>
</evidence>
<evidence type="ECO:0000313" key="7">
    <source>
        <dbReference type="EMBL" id="GAA3971158.1"/>
    </source>
</evidence>
<dbReference type="SUPFAM" id="SSF55248">
    <property type="entry name" value="PCD-like"/>
    <property type="match status" value="1"/>
</dbReference>
<comment type="catalytic activity">
    <reaction evidence="1">
        <text>(4aS,6R)-4a-hydroxy-L-erythro-5,6,7,8-tetrahydrobiopterin = (6R)-L-erythro-6,7-dihydrobiopterin + H2O</text>
        <dbReference type="Rhea" id="RHEA:11920"/>
        <dbReference type="ChEBI" id="CHEBI:15377"/>
        <dbReference type="ChEBI" id="CHEBI:15642"/>
        <dbReference type="ChEBI" id="CHEBI:43120"/>
        <dbReference type="EC" id="4.2.1.96"/>
    </reaction>
</comment>